<dbReference type="GO" id="GO:0016989">
    <property type="term" value="F:sigma factor antagonist activity"/>
    <property type="evidence" value="ECO:0007669"/>
    <property type="project" value="TreeGrafter"/>
</dbReference>
<dbReference type="STRING" id="512763.DC20_00100"/>
<dbReference type="PANTHER" id="PTHR37461">
    <property type="entry name" value="ANTI-SIGMA-K FACTOR RSKA"/>
    <property type="match status" value="1"/>
</dbReference>
<name>A0A0P0CRG4_9BACT</name>
<proteinExistence type="predicted"/>
<dbReference type="RefSeq" id="WP_062541966.1">
    <property type="nucleotide sequence ID" value="NZ_CP012643.1"/>
</dbReference>
<gene>
    <name evidence="2" type="ORF">DC20_00100</name>
</gene>
<evidence type="ECO:0000313" key="2">
    <source>
        <dbReference type="EMBL" id="ALI97686.1"/>
    </source>
</evidence>
<dbReference type="PATRIC" id="fig|512763.3.peg.19"/>
<sequence length="280" mass="30867">MNIQEYIDSGVLELYAAGGLTPSESEEVERMAVQHPEVRAALEECLYTMEVYALTHAKPPRPELEDQILRQLYLTNASSVANSAATEGKVLPFTSSEQDSSSVQEPSRWWQIAAVILLLISAAANVYLYSSLRETRNELVSAQQTTRQYALQVNQLENRSLQSENLLGVLRNPQTLAVQLKGVTQHPDAQATVFWNQESKEVYFDPAKLPAAPDGKQYQLWALAQGKPIDAGLVKSTDSALVKMKSVEEAQAFAVTLEPVGGSVNPTMEEMYVMGTSFGR</sequence>
<keyword evidence="3" id="KW-1185">Reference proteome</keyword>
<dbReference type="AlphaFoldDB" id="A0A0P0CRG4"/>
<dbReference type="Pfam" id="PF10099">
    <property type="entry name" value="RskA_C"/>
    <property type="match status" value="1"/>
</dbReference>
<evidence type="ECO:0000259" key="1">
    <source>
        <dbReference type="Pfam" id="PF10099"/>
    </source>
</evidence>
<dbReference type="EMBL" id="CP012643">
    <property type="protein sequence ID" value="ALI97686.1"/>
    <property type="molecule type" value="Genomic_DNA"/>
</dbReference>
<dbReference type="InterPro" id="IPR051474">
    <property type="entry name" value="Anti-sigma-K/W_factor"/>
</dbReference>
<accession>A0A0P0CRG4</accession>
<protein>
    <recommendedName>
        <fullName evidence="1">Anti-sigma K factor RskA C-terminal domain-containing protein</fullName>
    </recommendedName>
</protein>
<dbReference type="PANTHER" id="PTHR37461:SF1">
    <property type="entry name" value="ANTI-SIGMA-K FACTOR RSKA"/>
    <property type="match status" value="1"/>
</dbReference>
<reference evidence="2 3" key="1">
    <citation type="submission" date="2015-08" db="EMBL/GenBank/DDBJ databases">
        <title>Complete genome sequence of Rufibacter tibetensis strain 1351t, a radiation-resistant bacterium from tibet plateau.</title>
        <authorList>
            <person name="Dai J."/>
        </authorList>
    </citation>
    <scope>NUCLEOTIDE SEQUENCE [LARGE SCALE GENOMIC DNA]</scope>
    <source>
        <strain evidence="2 3">1351</strain>
    </source>
</reference>
<organism evidence="2 3">
    <name type="scientific">Rufibacter tibetensis</name>
    <dbReference type="NCBI Taxonomy" id="512763"/>
    <lineage>
        <taxon>Bacteria</taxon>
        <taxon>Pseudomonadati</taxon>
        <taxon>Bacteroidota</taxon>
        <taxon>Cytophagia</taxon>
        <taxon>Cytophagales</taxon>
        <taxon>Hymenobacteraceae</taxon>
        <taxon>Rufibacter</taxon>
    </lineage>
</organism>
<dbReference type="GO" id="GO:0005886">
    <property type="term" value="C:plasma membrane"/>
    <property type="evidence" value="ECO:0007669"/>
    <property type="project" value="InterPro"/>
</dbReference>
<dbReference type="Proteomes" id="UP000061382">
    <property type="component" value="Chromosome"/>
</dbReference>
<dbReference type="OrthoDB" id="1420916at2"/>
<feature type="domain" description="Anti-sigma K factor RskA C-terminal" evidence="1">
    <location>
        <begin position="113"/>
        <end position="267"/>
    </location>
</feature>
<dbReference type="GO" id="GO:0006417">
    <property type="term" value="P:regulation of translation"/>
    <property type="evidence" value="ECO:0007669"/>
    <property type="project" value="TreeGrafter"/>
</dbReference>
<dbReference type="InterPro" id="IPR018764">
    <property type="entry name" value="RskA_C"/>
</dbReference>
<evidence type="ECO:0000313" key="3">
    <source>
        <dbReference type="Proteomes" id="UP000061382"/>
    </source>
</evidence>
<dbReference type="KEGG" id="rti:DC20_00100"/>